<dbReference type="AlphaFoldDB" id="A0A1D1XCK6"/>
<protein>
    <submittedName>
        <fullName evidence="3">Late embryogenesis abundant protein Lea14-A</fullName>
    </submittedName>
</protein>
<dbReference type="EMBL" id="GDJX01027783">
    <property type="protein sequence ID" value="JAT40153.1"/>
    <property type="molecule type" value="Transcribed_RNA"/>
</dbReference>
<dbReference type="Pfam" id="PF03168">
    <property type="entry name" value="LEA_2"/>
    <property type="match status" value="1"/>
</dbReference>
<organism evidence="3">
    <name type="scientific">Anthurium amnicola</name>
    <dbReference type="NCBI Taxonomy" id="1678845"/>
    <lineage>
        <taxon>Eukaryota</taxon>
        <taxon>Viridiplantae</taxon>
        <taxon>Streptophyta</taxon>
        <taxon>Embryophyta</taxon>
        <taxon>Tracheophyta</taxon>
        <taxon>Spermatophyta</taxon>
        <taxon>Magnoliopsida</taxon>
        <taxon>Liliopsida</taxon>
        <taxon>Araceae</taxon>
        <taxon>Pothoideae</taxon>
        <taxon>Potheae</taxon>
        <taxon>Anthurium</taxon>
    </lineage>
</organism>
<gene>
    <name evidence="3" type="primary">LEA14-A_0</name>
    <name evidence="3" type="ORF">g.16507</name>
</gene>
<proteinExistence type="inferred from homology"/>
<dbReference type="InterPro" id="IPR004864">
    <property type="entry name" value="LEA_2"/>
</dbReference>
<sequence length="198" mass="21833">SLSLSPSPRQSVLPVSVLLSPLFLLFPPHTNDRRVQRRELDSTVSLAMANLVDKAKGFLAEKVAHMKKPEAELTDVDLSHVSRDSATFLSKVDVTNPYGHDLPICEISYTFKSAGRVVASGTLPDPGSLKANDKTRVDVPLKVPYDFLISIMRDVGRDWDIDYELQVGLTIDLPIFGNFTIPLSKKGEAKLPTLSDIF</sequence>
<dbReference type="FunFam" id="2.60.40.1820:FF:000001">
    <property type="entry name" value="Desiccation protectant protein Lea14-like"/>
    <property type="match status" value="1"/>
</dbReference>
<dbReference type="PANTHER" id="PTHR31459">
    <property type="match status" value="1"/>
</dbReference>
<dbReference type="SMART" id="SM00769">
    <property type="entry name" value="WHy"/>
    <property type="match status" value="1"/>
</dbReference>
<feature type="domain" description="Water stress and hypersensitive response" evidence="2">
    <location>
        <begin position="71"/>
        <end position="188"/>
    </location>
</feature>
<name>A0A1D1XCK6_9ARAE</name>
<comment type="similarity">
    <text evidence="1">Belongs to the LEA type 2 family.</text>
</comment>
<dbReference type="InterPro" id="IPR045043">
    <property type="entry name" value="Lea14-like"/>
</dbReference>
<dbReference type="SUPFAM" id="SSF117070">
    <property type="entry name" value="LEA14-like"/>
    <property type="match status" value="1"/>
</dbReference>
<dbReference type="InterPro" id="IPR013990">
    <property type="entry name" value="WHy-dom"/>
</dbReference>
<accession>A0A1D1XCK6</accession>
<dbReference type="GO" id="GO:0009269">
    <property type="term" value="P:response to desiccation"/>
    <property type="evidence" value="ECO:0007669"/>
    <property type="project" value="InterPro"/>
</dbReference>
<feature type="non-terminal residue" evidence="3">
    <location>
        <position position="1"/>
    </location>
</feature>
<evidence type="ECO:0000259" key="2">
    <source>
        <dbReference type="SMART" id="SM00769"/>
    </source>
</evidence>
<dbReference type="PANTHER" id="PTHR31459:SF19">
    <property type="entry name" value="DESICCATION-RELATED PROTEIN LEA14-RELATED"/>
    <property type="match status" value="1"/>
</dbReference>
<evidence type="ECO:0000313" key="3">
    <source>
        <dbReference type="EMBL" id="JAT40153.1"/>
    </source>
</evidence>
<dbReference type="Gene3D" id="2.60.40.1820">
    <property type="match status" value="1"/>
</dbReference>
<evidence type="ECO:0000256" key="1">
    <source>
        <dbReference type="ARBA" id="ARBA00005960"/>
    </source>
</evidence>
<dbReference type="GO" id="GO:0005829">
    <property type="term" value="C:cytosol"/>
    <property type="evidence" value="ECO:0007669"/>
    <property type="project" value="TreeGrafter"/>
</dbReference>
<reference evidence="3" key="1">
    <citation type="submission" date="2015-07" db="EMBL/GenBank/DDBJ databases">
        <title>Transcriptome Assembly of Anthurium amnicola.</title>
        <authorList>
            <person name="Suzuki J."/>
        </authorList>
    </citation>
    <scope>NUCLEOTIDE SEQUENCE</scope>
</reference>